<feature type="domain" description="Receptor ligand binding region" evidence="7">
    <location>
        <begin position="9"/>
        <end position="364"/>
    </location>
</feature>
<keyword evidence="3" id="KW-1133">Transmembrane helix</keyword>
<name>A0ABQ7TA92_PHRPL</name>
<dbReference type="Gene3D" id="3.40.50.2300">
    <property type="match status" value="2"/>
</dbReference>
<accession>A0ABQ7TA92</accession>
<dbReference type="SUPFAM" id="SSF53822">
    <property type="entry name" value="Periplasmic binding protein-like I"/>
    <property type="match status" value="1"/>
</dbReference>
<evidence type="ECO:0000256" key="3">
    <source>
        <dbReference type="ARBA" id="ARBA00022989"/>
    </source>
</evidence>
<dbReference type="InterPro" id="IPR028082">
    <property type="entry name" value="Peripla_BP_I"/>
</dbReference>
<protein>
    <recommendedName>
        <fullName evidence="7">Receptor ligand binding region domain-containing protein</fullName>
    </recommendedName>
</protein>
<keyword evidence="2" id="KW-0812">Transmembrane</keyword>
<evidence type="ECO:0000256" key="2">
    <source>
        <dbReference type="ARBA" id="ARBA00022692"/>
    </source>
</evidence>
<evidence type="ECO:0000313" key="9">
    <source>
        <dbReference type="Proteomes" id="UP000826234"/>
    </source>
</evidence>
<comment type="caution">
    <text evidence="8">The sequence shown here is derived from an EMBL/GenBank/DDBJ whole genome shotgun (WGS) entry which is preliminary data.</text>
</comment>
<gene>
    <name evidence="8" type="ORF">JD844_001687</name>
</gene>
<keyword evidence="6" id="KW-0325">Glycoprotein</keyword>
<evidence type="ECO:0000313" key="8">
    <source>
        <dbReference type="EMBL" id="KAH0626607.1"/>
    </source>
</evidence>
<reference evidence="8 9" key="1">
    <citation type="journal article" date="2022" name="Gigascience">
        <title>A chromosome-level genome assembly and annotation of the desert horned lizard, Phrynosoma platyrhinos, provides insight into chromosomal rearrangements among reptiles.</title>
        <authorList>
            <person name="Koochekian N."/>
            <person name="Ascanio A."/>
            <person name="Farleigh K."/>
            <person name="Card D.C."/>
            <person name="Schield D.R."/>
            <person name="Castoe T.A."/>
            <person name="Jezkova T."/>
        </authorList>
    </citation>
    <scope>NUCLEOTIDE SEQUENCE [LARGE SCALE GENOMIC DNA]</scope>
    <source>
        <strain evidence="8">NK-2021</strain>
    </source>
</reference>
<keyword evidence="4" id="KW-0472">Membrane</keyword>
<evidence type="ECO:0000256" key="4">
    <source>
        <dbReference type="ARBA" id="ARBA00023136"/>
    </source>
</evidence>
<evidence type="ECO:0000256" key="6">
    <source>
        <dbReference type="ARBA" id="ARBA00023180"/>
    </source>
</evidence>
<proteinExistence type="predicted"/>
<dbReference type="PANTHER" id="PTHR24061">
    <property type="entry name" value="CALCIUM-SENSING RECEPTOR-RELATED"/>
    <property type="match status" value="1"/>
</dbReference>
<comment type="subcellular location">
    <subcellularLocation>
        <location evidence="1">Membrane</location>
        <topology evidence="1">Multi-pass membrane protein</topology>
    </subcellularLocation>
</comment>
<dbReference type="PRINTS" id="PR00248">
    <property type="entry name" value="GPCRMGR"/>
</dbReference>
<dbReference type="InterPro" id="IPR000337">
    <property type="entry name" value="GPCR_3"/>
</dbReference>
<sequence>MTKNYQHVLALAYAVKEINANNKILPNCTLGFNIYDRYGASWTYYATMKLFSLQKTFIPNYTNGIQTNLISVIGALYPETSLHMANILGLYKIPQFMYGSAPVIHDNTENLPFYQMVPNENYQAKGIAQLLLHFKWTWVGVISKDNENGERFVQTLLAQFALYDICVAFIKRIKTINTWEGYKIVLSLLHIYDLIHRNANILVIYEDHILYLRTLLYLPEFGVKEPRGKVWLMTAQMELMALSFQRSWDIQSIHGALSFTIHSSNELSAFQYFLQTRNHFLTKEDGFLKDFWKEAFDCEFSHSFDSKKAVSICTGAEKLEDLPGTFFEMSMTGHSYSIYNAIYAVAHALHAMLAQPKQTRMMNGSKSNLQYQHAWQVMA</sequence>
<dbReference type="InterPro" id="IPR001828">
    <property type="entry name" value="ANF_lig-bd_rcpt"/>
</dbReference>
<keyword evidence="9" id="KW-1185">Reference proteome</keyword>
<dbReference type="EMBL" id="JAIPUX010000521">
    <property type="protein sequence ID" value="KAH0626607.1"/>
    <property type="molecule type" value="Genomic_DNA"/>
</dbReference>
<evidence type="ECO:0000256" key="1">
    <source>
        <dbReference type="ARBA" id="ARBA00004141"/>
    </source>
</evidence>
<dbReference type="Proteomes" id="UP000826234">
    <property type="component" value="Unassembled WGS sequence"/>
</dbReference>
<keyword evidence="5" id="KW-0675">Receptor</keyword>
<dbReference type="PANTHER" id="PTHR24061:SF599">
    <property type="entry name" value="G-PROTEIN COUPLED RECEPTORS FAMILY 3 PROFILE DOMAIN-CONTAINING PROTEIN"/>
    <property type="match status" value="1"/>
</dbReference>
<organism evidence="8 9">
    <name type="scientific">Phrynosoma platyrhinos</name>
    <name type="common">Desert horned lizard</name>
    <dbReference type="NCBI Taxonomy" id="52577"/>
    <lineage>
        <taxon>Eukaryota</taxon>
        <taxon>Metazoa</taxon>
        <taxon>Chordata</taxon>
        <taxon>Craniata</taxon>
        <taxon>Vertebrata</taxon>
        <taxon>Euteleostomi</taxon>
        <taxon>Lepidosauria</taxon>
        <taxon>Squamata</taxon>
        <taxon>Bifurcata</taxon>
        <taxon>Unidentata</taxon>
        <taxon>Episquamata</taxon>
        <taxon>Toxicofera</taxon>
        <taxon>Iguania</taxon>
        <taxon>Phrynosomatidae</taxon>
        <taxon>Phrynosomatinae</taxon>
        <taxon>Phrynosoma</taxon>
    </lineage>
</organism>
<evidence type="ECO:0000256" key="5">
    <source>
        <dbReference type="ARBA" id="ARBA00023170"/>
    </source>
</evidence>
<dbReference type="InterPro" id="IPR000068">
    <property type="entry name" value="GPCR_3_Ca_sens_rcpt-rel"/>
</dbReference>
<evidence type="ECO:0000259" key="7">
    <source>
        <dbReference type="Pfam" id="PF01094"/>
    </source>
</evidence>
<dbReference type="Pfam" id="PF01094">
    <property type="entry name" value="ANF_receptor"/>
    <property type="match status" value="1"/>
</dbReference>